<dbReference type="InterPro" id="IPR011527">
    <property type="entry name" value="ABC1_TM_dom"/>
</dbReference>
<dbReference type="PANTHER" id="PTHR24221:SF654">
    <property type="entry name" value="ATP-BINDING CASSETTE SUB-FAMILY B MEMBER 6"/>
    <property type="match status" value="1"/>
</dbReference>
<keyword evidence="3" id="KW-0547">Nucleotide-binding</keyword>
<accession>A0A2G3DT86</accession>
<dbReference type="PROSITE" id="PS50929">
    <property type="entry name" value="ABC_TM1F"/>
    <property type="match status" value="1"/>
</dbReference>
<dbReference type="Pfam" id="PF00005">
    <property type="entry name" value="ABC_tran"/>
    <property type="match status" value="1"/>
</dbReference>
<dbReference type="InterPro" id="IPR036640">
    <property type="entry name" value="ABC1_TM_sf"/>
</dbReference>
<comment type="caution">
    <text evidence="10">The sequence shown here is derived from an EMBL/GenBank/DDBJ whole genome shotgun (WGS) entry which is preliminary data.</text>
</comment>
<dbReference type="SUPFAM" id="SSF52540">
    <property type="entry name" value="P-loop containing nucleoside triphosphate hydrolases"/>
    <property type="match status" value="1"/>
</dbReference>
<dbReference type="PROSITE" id="PS50893">
    <property type="entry name" value="ABC_TRANSPORTER_2"/>
    <property type="match status" value="1"/>
</dbReference>
<dbReference type="PANTHER" id="PTHR24221">
    <property type="entry name" value="ATP-BINDING CASSETTE SUB-FAMILY B"/>
    <property type="match status" value="1"/>
</dbReference>
<reference evidence="10 11" key="1">
    <citation type="submission" date="2017-10" db="EMBL/GenBank/DDBJ databases">
        <title>Resolving the taxonomy of Roseburia spp., Eubacterium rectale and Agathobacter spp. through phylogenomic analysis.</title>
        <authorList>
            <person name="Sheridan P.O."/>
            <person name="Walker A.W."/>
            <person name="Duncan S.H."/>
            <person name="Scott K.P."/>
            <person name="Toole P.W.O."/>
            <person name="Luis P."/>
            <person name="Flint H.J."/>
        </authorList>
    </citation>
    <scope>NUCLEOTIDE SEQUENCE [LARGE SCALE GENOMIC DNA]</scope>
    <source>
        <strain evidence="10 11">JK626</strain>
    </source>
</reference>
<dbReference type="Gene3D" id="1.20.1560.10">
    <property type="entry name" value="ABC transporter type 1, transmembrane domain"/>
    <property type="match status" value="1"/>
</dbReference>
<dbReference type="GO" id="GO:0140359">
    <property type="term" value="F:ABC-type transporter activity"/>
    <property type="evidence" value="ECO:0007669"/>
    <property type="project" value="InterPro"/>
</dbReference>
<feature type="transmembrane region" description="Helical" evidence="7">
    <location>
        <begin position="21"/>
        <end position="43"/>
    </location>
</feature>
<feature type="transmembrane region" description="Helical" evidence="7">
    <location>
        <begin position="133"/>
        <end position="152"/>
    </location>
</feature>
<evidence type="ECO:0000313" key="11">
    <source>
        <dbReference type="Proteomes" id="UP000225889"/>
    </source>
</evidence>
<evidence type="ECO:0000256" key="4">
    <source>
        <dbReference type="ARBA" id="ARBA00022840"/>
    </source>
</evidence>
<feature type="domain" description="ABC transmembrane type-1" evidence="9">
    <location>
        <begin position="21"/>
        <end position="179"/>
    </location>
</feature>
<feature type="transmembrane region" description="Helical" evidence="7">
    <location>
        <begin position="158"/>
        <end position="175"/>
    </location>
</feature>
<keyword evidence="2 7" id="KW-0812">Transmembrane</keyword>
<evidence type="ECO:0000256" key="1">
    <source>
        <dbReference type="ARBA" id="ARBA00004651"/>
    </source>
</evidence>
<evidence type="ECO:0000259" key="9">
    <source>
        <dbReference type="PROSITE" id="PS50929"/>
    </source>
</evidence>
<dbReference type="AlphaFoldDB" id="A0A2G3DT86"/>
<evidence type="ECO:0000256" key="3">
    <source>
        <dbReference type="ARBA" id="ARBA00022741"/>
    </source>
</evidence>
<reference evidence="10 11" key="2">
    <citation type="submission" date="2017-10" db="EMBL/GenBank/DDBJ databases">
        <authorList>
            <person name="Banno H."/>
            <person name="Chua N.-H."/>
        </authorList>
    </citation>
    <scope>NUCLEOTIDE SEQUENCE [LARGE SCALE GENOMIC DNA]</scope>
    <source>
        <strain evidence="10 11">JK626</strain>
    </source>
</reference>
<evidence type="ECO:0000256" key="7">
    <source>
        <dbReference type="SAM" id="Phobius"/>
    </source>
</evidence>
<dbReference type="InterPro" id="IPR039421">
    <property type="entry name" value="Type_1_exporter"/>
</dbReference>
<dbReference type="Proteomes" id="UP000225889">
    <property type="component" value="Unassembled WGS sequence"/>
</dbReference>
<dbReference type="InterPro" id="IPR003593">
    <property type="entry name" value="AAA+_ATPase"/>
</dbReference>
<evidence type="ECO:0000259" key="8">
    <source>
        <dbReference type="PROSITE" id="PS50893"/>
    </source>
</evidence>
<feature type="domain" description="ABC transporter" evidence="8">
    <location>
        <begin position="278"/>
        <end position="496"/>
    </location>
</feature>
<feature type="transmembrane region" description="Helical" evidence="7">
    <location>
        <begin position="187"/>
        <end position="204"/>
    </location>
</feature>
<feature type="transmembrane region" description="Helical" evidence="7">
    <location>
        <begin position="55"/>
        <end position="77"/>
    </location>
</feature>
<name>A0A2G3DT86_9FIRM</name>
<dbReference type="EMBL" id="PDYF01000031">
    <property type="protein sequence ID" value="PHU34194.1"/>
    <property type="molecule type" value="Genomic_DNA"/>
</dbReference>
<dbReference type="GO" id="GO:0005524">
    <property type="term" value="F:ATP binding"/>
    <property type="evidence" value="ECO:0007669"/>
    <property type="project" value="UniProtKB-KW"/>
</dbReference>
<sequence length="499" mass="56131">MVKTRLLKLMGKDSLEVLQEIIWQWIGLLAQLVLVGCIAITISDAFYGITDSNRIIRYLTIAALSIASRLIFLKLFYDAKANASRAVSEKIRREIYGKITRLGNSYSGIITRENIATMLTDDMVSVEEYYSDFLPRIGYAILGTITMAIMLGMINAKVMFVLTFAILIIILFFVLAKKFELIISVKYIIVALDAFTFIGAYFGYRSTINELLVGNIRLEWALITFFLTLEIFKPLRSLGEVLENGIMDSKKVENVLDFLKKREPKEGKEEVSEEPVRIVMDCVKYSYDGKEVLKSASLLIPAGSIVGLTGPKATGKSTLVKILTKENRAYKGSVKINGRELSGIKEEALLKDLTYITGESHIFKSTVRANLQLGNKKVSEKKMIGALSVVNLWSEIKEMGGLDLSIEDDYVLTLGQKRRLLLARALLKNSRVYVFDNITSFIDGTSKEIIRGIIFKLANDMKRTVFYVSDEYDDVRGADTVYTLSEGMIDEYGKDIKHN</sequence>
<dbReference type="InterPro" id="IPR003439">
    <property type="entry name" value="ABC_transporter-like_ATP-bd"/>
</dbReference>
<dbReference type="GO" id="GO:0016887">
    <property type="term" value="F:ATP hydrolysis activity"/>
    <property type="evidence" value="ECO:0007669"/>
    <property type="project" value="InterPro"/>
</dbReference>
<keyword evidence="5 7" id="KW-1133">Transmembrane helix</keyword>
<dbReference type="InterPro" id="IPR027417">
    <property type="entry name" value="P-loop_NTPase"/>
</dbReference>
<dbReference type="GO" id="GO:0005886">
    <property type="term" value="C:plasma membrane"/>
    <property type="evidence" value="ECO:0007669"/>
    <property type="project" value="UniProtKB-SubCell"/>
</dbReference>
<dbReference type="RefSeq" id="WP_099392500.1">
    <property type="nucleotide sequence ID" value="NZ_PDYF01000031.1"/>
</dbReference>
<proteinExistence type="predicted"/>
<evidence type="ECO:0000256" key="5">
    <source>
        <dbReference type="ARBA" id="ARBA00022989"/>
    </source>
</evidence>
<dbReference type="SUPFAM" id="SSF90123">
    <property type="entry name" value="ABC transporter transmembrane region"/>
    <property type="match status" value="1"/>
</dbReference>
<protein>
    <recommendedName>
        <fullName evidence="12">ABC transporter domain-containing protein</fullName>
    </recommendedName>
</protein>
<dbReference type="GO" id="GO:0034040">
    <property type="term" value="F:ATPase-coupled lipid transmembrane transporter activity"/>
    <property type="evidence" value="ECO:0007669"/>
    <property type="project" value="TreeGrafter"/>
</dbReference>
<comment type="subcellular location">
    <subcellularLocation>
        <location evidence="1">Cell membrane</location>
        <topology evidence="1">Multi-pass membrane protein</topology>
    </subcellularLocation>
</comment>
<dbReference type="Gene3D" id="3.40.50.300">
    <property type="entry name" value="P-loop containing nucleotide triphosphate hydrolases"/>
    <property type="match status" value="1"/>
</dbReference>
<keyword evidence="4" id="KW-0067">ATP-binding</keyword>
<dbReference type="SMART" id="SM00382">
    <property type="entry name" value="AAA"/>
    <property type="match status" value="1"/>
</dbReference>
<evidence type="ECO:0000256" key="6">
    <source>
        <dbReference type="ARBA" id="ARBA00023136"/>
    </source>
</evidence>
<evidence type="ECO:0000256" key="2">
    <source>
        <dbReference type="ARBA" id="ARBA00022692"/>
    </source>
</evidence>
<gene>
    <name evidence="10" type="ORF">CSX01_11550</name>
</gene>
<evidence type="ECO:0000313" key="10">
    <source>
        <dbReference type="EMBL" id="PHU34194.1"/>
    </source>
</evidence>
<evidence type="ECO:0008006" key="12">
    <source>
        <dbReference type="Google" id="ProtNLM"/>
    </source>
</evidence>
<organism evidence="10 11">
    <name type="scientific">Pseudobutyrivibrio ruminis</name>
    <dbReference type="NCBI Taxonomy" id="46206"/>
    <lineage>
        <taxon>Bacteria</taxon>
        <taxon>Bacillati</taxon>
        <taxon>Bacillota</taxon>
        <taxon>Clostridia</taxon>
        <taxon>Lachnospirales</taxon>
        <taxon>Lachnospiraceae</taxon>
        <taxon>Pseudobutyrivibrio</taxon>
    </lineage>
</organism>
<keyword evidence="6 7" id="KW-0472">Membrane</keyword>